<dbReference type="Pfam" id="PF00454">
    <property type="entry name" value="PI3_PI4_kinase"/>
    <property type="match status" value="1"/>
</dbReference>
<keyword evidence="6" id="KW-0067">ATP-binding</keyword>
<evidence type="ECO:0000259" key="8">
    <source>
        <dbReference type="PROSITE" id="PS50290"/>
    </source>
</evidence>
<comment type="similarity">
    <text evidence="1">Belongs to the PI3/PI4-kinase family. Type II PI4K subfamily.</text>
</comment>
<dbReference type="PROSITE" id="PS50290">
    <property type="entry name" value="PI3_4_KINASE_3"/>
    <property type="match status" value="1"/>
</dbReference>
<proteinExistence type="inferred from homology"/>
<dbReference type="SUPFAM" id="SSF56112">
    <property type="entry name" value="Protein kinase-like (PK-like)"/>
    <property type="match status" value="1"/>
</dbReference>
<dbReference type="InterPro" id="IPR000403">
    <property type="entry name" value="PI3/4_kinase_cat_dom"/>
</dbReference>
<accession>A0A2U1PCF2</accession>
<feature type="domain" description="PI3K/PI4K catalytic" evidence="8">
    <location>
        <begin position="66"/>
        <end position="360"/>
    </location>
</feature>
<feature type="compositionally biased region" description="Polar residues" evidence="7">
    <location>
        <begin position="1"/>
        <end position="16"/>
    </location>
</feature>
<dbReference type="GO" id="GO:0005524">
    <property type="term" value="F:ATP binding"/>
    <property type="evidence" value="ECO:0007669"/>
    <property type="project" value="UniProtKB-KW"/>
</dbReference>
<keyword evidence="4" id="KW-0547">Nucleotide-binding</keyword>
<evidence type="ECO:0000256" key="4">
    <source>
        <dbReference type="ARBA" id="ARBA00022741"/>
    </source>
</evidence>
<dbReference type="InterPro" id="IPR044571">
    <property type="entry name" value="P4KG1-8"/>
</dbReference>
<keyword evidence="10" id="KW-1185">Reference proteome</keyword>
<dbReference type="STRING" id="35608.A0A2U1PCF2"/>
<protein>
    <recommendedName>
        <fullName evidence="2">1-phosphatidylinositol 4-kinase</fullName>
        <ecNumber evidence="2">2.7.1.67</ecNumber>
    </recommendedName>
</protein>
<reference evidence="9 10" key="1">
    <citation type="journal article" date="2018" name="Mol. Plant">
        <title>The genome of Artemisia annua provides insight into the evolution of Asteraceae family and artemisinin biosynthesis.</title>
        <authorList>
            <person name="Shen Q."/>
            <person name="Zhang L."/>
            <person name="Liao Z."/>
            <person name="Wang S."/>
            <person name="Yan T."/>
            <person name="Shi P."/>
            <person name="Liu M."/>
            <person name="Fu X."/>
            <person name="Pan Q."/>
            <person name="Wang Y."/>
            <person name="Lv Z."/>
            <person name="Lu X."/>
            <person name="Zhang F."/>
            <person name="Jiang W."/>
            <person name="Ma Y."/>
            <person name="Chen M."/>
            <person name="Hao X."/>
            <person name="Li L."/>
            <person name="Tang Y."/>
            <person name="Lv G."/>
            <person name="Zhou Y."/>
            <person name="Sun X."/>
            <person name="Brodelius P.E."/>
            <person name="Rose J.K.C."/>
            <person name="Tang K."/>
        </authorList>
    </citation>
    <scope>NUCLEOTIDE SEQUENCE [LARGE SCALE GENOMIC DNA]</scope>
    <source>
        <strain evidence="10">cv. Huhao1</strain>
        <tissue evidence="9">Leaf</tissue>
    </source>
</reference>
<evidence type="ECO:0000256" key="6">
    <source>
        <dbReference type="ARBA" id="ARBA00022840"/>
    </source>
</evidence>
<evidence type="ECO:0000256" key="2">
    <source>
        <dbReference type="ARBA" id="ARBA00012169"/>
    </source>
</evidence>
<feature type="region of interest" description="Disordered" evidence="7">
    <location>
        <begin position="1"/>
        <end position="34"/>
    </location>
</feature>
<name>A0A2U1PCF2_ARTAN</name>
<dbReference type="PANTHER" id="PTHR45800:SF24">
    <property type="entry name" value="PHOSPHATIDYLINOSITOL 4-KINASE GAMMA 4"/>
    <property type="match status" value="1"/>
</dbReference>
<gene>
    <name evidence="9" type="ORF">CTI12_AA168640</name>
</gene>
<keyword evidence="5 9" id="KW-0418">Kinase</keyword>
<evidence type="ECO:0000256" key="3">
    <source>
        <dbReference type="ARBA" id="ARBA00022679"/>
    </source>
</evidence>
<evidence type="ECO:0000256" key="5">
    <source>
        <dbReference type="ARBA" id="ARBA00022777"/>
    </source>
</evidence>
<dbReference type="AlphaFoldDB" id="A0A2U1PCF2"/>
<dbReference type="EC" id="2.7.1.67" evidence="2"/>
<organism evidence="9 10">
    <name type="scientific">Artemisia annua</name>
    <name type="common">Sweet wormwood</name>
    <dbReference type="NCBI Taxonomy" id="35608"/>
    <lineage>
        <taxon>Eukaryota</taxon>
        <taxon>Viridiplantae</taxon>
        <taxon>Streptophyta</taxon>
        <taxon>Embryophyta</taxon>
        <taxon>Tracheophyta</taxon>
        <taxon>Spermatophyta</taxon>
        <taxon>Magnoliopsida</taxon>
        <taxon>eudicotyledons</taxon>
        <taxon>Gunneridae</taxon>
        <taxon>Pentapetalae</taxon>
        <taxon>asterids</taxon>
        <taxon>campanulids</taxon>
        <taxon>Asterales</taxon>
        <taxon>Asteraceae</taxon>
        <taxon>Asteroideae</taxon>
        <taxon>Anthemideae</taxon>
        <taxon>Artemisiinae</taxon>
        <taxon>Artemisia</taxon>
    </lineage>
</organism>
<evidence type="ECO:0000313" key="9">
    <source>
        <dbReference type="EMBL" id="PWA83444.1"/>
    </source>
</evidence>
<sequence>MEQSKATSSSRNPGKSTTDKYEETGSSIDASKRNLLFKPVTVNPEGTIPSVLSDLFKSTEEGLRKGNNPIRSDEGTGGAYLMLDASGTTYVSVFKPTDEEPRAVNNPKGYASSVAVEGLRKGTTVGGGALREVAAYLLDHPIGERRSLAGEREGFSGVPLTFMATILHKGFNHPDGVIKEKTGSLQMFMKNDGSCEDFGNSTFPVEEVHKIAVLDIRLANTDRHGGNILMSKDKDGKVVLIPIDHGYSLPTSFEDCTFEWLYWPQARKPFSPETIDYIKSLDVDEDIDLLKLSGWTNLPSECARTFRISAMLLKKGVEKGLTPFAIGNMMCRENIEKQSVIEKIIQKVEDAMPPGTSEAEFLEAVER</sequence>
<dbReference type="InterPro" id="IPR011009">
    <property type="entry name" value="Kinase-like_dom_sf"/>
</dbReference>
<comment type="caution">
    <text evidence="9">The sequence shown here is derived from an EMBL/GenBank/DDBJ whole genome shotgun (WGS) entry which is preliminary data.</text>
</comment>
<dbReference type="PANTHER" id="PTHR45800">
    <property type="entry name" value="PHOSPHATIDYLINOSITOL 4-KINASE GAMMA"/>
    <property type="match status" value="1"/>
</dbReference>
<dbReference type="GO" id="GO:0004430">
    <property type="term" value="F:1-phosphatidylinositol 4-kinase activity"/>
    <property type="evidence" value="ECO:0007669"/>
    <property type="project" value="UniProtKB-EC"/>
</dbReference>
<dbReference type="OrthoDB" id="5839at2759"/>
<evidence type="ECO:0000256" key="1">
    <source>
        <dbReference type="ARBA" id="ARBA00008941"/>
    </source>
</evidence>
<evidence type="ECO:0000313" key="10">
    <source>
        <dbReference type="Proteomes" id="UP000245207"/>
    </source>
</evidence>
<keyword evidence="3" id="KW-0808">Transferase</keyword>
<evidence type="ECO:0000256" key="7">
    <source>
        <dbReference type="SAM" id="MobiDB-lite"/>
    </source>
</evidence>
<dbReference type="EMBL" id="PKPP01001349">
    <property type="protein sequence ID" value="PWA83444.1"/>
    <property type="molecule type" value="Genomic_DNA"/>
</dbReference>
<dbReference type="Proteomes" id="UP000245207">
    <property type="component" value="Unassembled WGS sequence"/>
</dbReference>